<dbReference type="PANTHER" id="PTHR10746">
    <property type="entry name" value="50S RIBOSOMAL PROTEIN L4"/>
    <property type="match status" value="1"/>
</dbReference>
<feature type="non-terminal residue" evidence="4">
    <location>
        <position position="1"/>
    </location>
</feature>
<dbReference type="OrthoDB" id="275876at2759"/>
<accession>A0A7K4TYT2</accession>
<evidence type="ECO:0000256" key="2">
    <source>
        <dbReference type="ARBA" id="ARBA00022980"/>
    </source>
</evidence>
<keyword evidence="5" id="KW-1185">Reference proteome</keyword>
<name>A0A7K4TYT2_9SYLV</name>
<sequence length="97" mass="10997">SQDDLHIVDNLEVPTSDPRYLQDLARFRHWGSSVLLVDSVPKVSPECPQRVPAGLNVHSVLKHRTLVLTLGAVAFLERRLLWHDGRLSALYPFSLPY</sequence>
<dbReference type="GO" id="GO:0006412">
    <property type="term" value="P:translation"/>
    <property type="evidence" value="ECO:0007669"/>
    <property type="project" value="InterPro"/>
</dbReference>
<evidence type="ECO:0000313" key="5">
    <source>
        <dbReference type="Proteomes" id="UP000580691"/>
    </source>
</evidence>
<dbReference type="PANTHER" id="PTHR10746:SF6">
    <property type="entry name" value="LARGE RIBOSOMAL SUBUNIT PROTEIN UL4M"/>
    <property type="match status" value="1"/>
</dbReference>
<dbReference type="InterPro" id="IPR013005">
    <property type="entry name" value="Ribosomal_uL4-like"/>
</dbReference>
<dbReference type="GO" id="GO:1990904">
    <property type="term" value="C:ribonucleoprotein complex"/>
    <property type="evidence" value="ECO:0007669"/>
    <property type="project" value="UniProtKB-KW"/>
</dbReference>
<dbReference type="Gene3D" id="3.40.1370.10">
    <property type="match status" value="1"/>
</dbReference>
<dbReference type="Proteomes" id="UP000580691">
    <property type="component" value="Unassembled WGS sequence"/>
</dbReference>
<dbReference type="InterPro" id="IPR023574">
    <property type="entry name" value="Ribosomal_uL4_dom_sf"/>
</dbReference>
<evidence type="ECO:0000256" key="3">
    <source>
        <dbReference type="ARBA" id="ARBA00023274"/>
    </source>
</evidence>
<dbReference type="AlphaFoldDB" id="A0A7K4TYT2"/>
<comment type="similarity">
    <text evidence="1">Belongs to the universal ribosomal protein uL4 family.</text>
</comment>
<organism evidence="4 5">
    <name type="scientific">Sinosuthora webbiana</name>
    <dbReference type="NCBI Taxonomy" id="337173"/>
    <lineage>
        <taxon>Eukaryota</taxon>
        <taxon>Metazoa</taxon>
        <taxon>Chordata</taxon>
        <taxon>Craniata</taxon>
        <taxon>Vertebrata</taxon>
        <taxon>Euteleostomi</taxon>
        <taxon>Archelosauria</taxon>
        <taxon>Archosauria</taxon>
        <taxon>Dinosauria</taxon>
        <taxon>Saurischia</taxon>
        <taxon>Theropoda</taxon>
        <taxon>Coelurosauria</taxon>
        <taxon>Aves</taxon>
        <taxon>Neognathae</taxon>
        <taxon>Neoaves</taxon>
        <taxon>Telluraves</taxon>
        <taxon>Australaves</taxon>
        <taxon>Passeriformes</taxon>
        <taxon>Sylvioidea</taxon>
        <taxon>Sylviidae</taxon>
        <taxon>Sinosuthora</taxon>
    </lineage>
</organism>
<keyword evidence="2" id="KW-0689">Ribosomal protein</keyword>
<comment type="caution">
    <text evidence="4">The sequence shown here is derived from an EMBL/GenBank/DDBJ whole genome shotgun (WGS) entry which is preliminary data.</text>
</comment>
<proteinExistence type="inferred from homology"/>
<evidence type="ECO:0000256" key="1">
    <source>
        <dbReference type="ARBA" id="ARBA00010528"/>
    </source>
</evidence>
<dbReference type="GO" id="GO:0003735">
    <property type="term" value="F:structural constituent of ribosome"/>
    <property type="evidence" value="ECO:0007669"/>
    <property type="project" value="InterPro"/>
</dbReference>
<dbReference type="SUPFAM" id="SSF52166">
    <property type="entry name" value="Ribosomal protein L4"/>
    <property type="match status" value="1"/>
</dbReference>
<dbReference type="GO" id="GO:0005840">
    <property type="term" value="C:ribosome"/>
    <property type="evidence" value="ECO:0007669"/>
    <property type="project" value="UniProtKB-KW"/>
</dbReference>
<evidence type="ECO:0000313" key="4">
    <source>
        <dbReference type="EMBL" id="NWR03159.1"/>
    </source>
</evidence>
<reference evidence="4 5" key="1">
    <citation type="submission" date="2019-09" db="EMBL/GenBank/DDBJ databases">
        <title>Bird 10,000 Genomes (B10K) Project - Family phase.</title>
        <authorList>
            <person name="Zhang G."/>
        </authorList>
    </citation>
    <scope>NUCLEOTIDE SEQUENCE [LARGE SCALE GENOMIC DNA]</scope>
    <source>
        <strain evidence="4">B10K-DU-002-08</strain>
        <tissue evidence="4">Muscle</tissue>
    </source>
</reference>
<feature type="non-terminal residue" evidence="4">
    <location>
        <position position="97"/>
    </location>
</feature>
<gene>
    <name evidence="4" type="primary">Mrpl4</name>
    <name evidence="4" type="ORF">SINWEB_R16288</name>
</gene>
<keyword evidence="3" id="KW-0687">Ribonucleoprotein</keyword>
<dbReference type="EMBL" id="VXBN01005786">
    <property type="protein sequence ID" value="NWR03159.1"/>
    <property type="molecule type" value="Genomic_DNA"/>
</dbReference>
<protein>
    <submittedName>
        <fullName evidence="4">RM04 protein</fullName>
    </submittedName>
</protein>